<evidence type="ECO:0000259" key="6">
    <source>
        <dbReference type="Pfam" id="PF03328"/>
    </source>
</evidence>
<dbReference type="Gene3D" id="3.20.20.60">
    <property type="entry name" value="Phosphoenolpyruvate-binding domains"/>
    <property type="match status" value="1"/>
</dbReference>
<dbReference type="OrthoDB" id="5172636at2"/>
<feature type="domain" description="HpcH/HpaI aldolase/citrate lyase" evidence="6">
    <location>
        <begin position="10"/>
        <end position="215"/>
    </location>
</feature>
<evidence type="ECO:0000256" key="4">
    <source>
        <dbReference type="PIRSR" id="PIRSR015582-1"/>
    </source>
</evidence>
<keyword evidence="3 5" id="KW-0460">Magnesium</keyword>
<evidence type="ECO:0000256" key="5">
    <source>
        <dbReference type="PIRSR" id="PIRSR015582-2"/>
    </source>
</evidence>
<dbReference type="KEGG" id="cgk:CGERO_03475"/>
<accession>A0A3G6J4M9</accession>
<keyword evidence="2 5" id="KW-0479">Metal-binding</keyword>
<dbReference type="GO" id="GO:0016829">
    <property type="term" value="F:lyase activity"/>
    <property type="evidence" value="ECO:0007669"/>
    <property type="project" value="UniProtKB-KW"/>
</dbReference>
<evidence type="ECO:0000313" key="7">
    <source>
        <dbReference type="EMBL" id="AZA11014.1"/>
    </source>
</evidence>
<dbReference type="EC" id="4.1.-.-" evidence="7"/>
<dbReference type="InterPro" id="IPR040442">
    <property type="entry name" value="Pyrv_kinase-like_dom_sf"/>
</dbReference>
<evidence type="ECO:0000313" key="8">
    <source>
        <dbReference type="Proteomes" id="UP000271587"/>
    </source>
</evidence>
<dbReference type="RefSeq" id="WP_123933486.1">
    <property type="nucleotide sequence ID" value="NZ_CP033897.1"/>
</dbReference>
<keyword evidence="8" id="KW-1185">Reference proteome</keyword>
<sequence>MTFAIPGPALLFAPANRAEVIPKAAAKADMVILDLEDGAGELDRARAYRNIREAGLDPARTIVRLVGPGDPHFEEDLAFVRSTEYTTVMLPKVHANIPESLNGLDVIAMIETPTAVVHIREIAEHPSVVGLFWGAEDLTTMLGGTHSRYQEDEPHRLAYRDTMRLTRALMHIHATAAGKLSIDAVHADFNDDAGQFEEAVDAARSGFAGTACIHPKQVSVVRRAYQPEAKQLEWAKRVVEKAAQFPGAFQLDGEMVDAPLIAQARRVIERAQ</sequence>
<keyword evidence="7" id="KW-0456">Lyase</keyword>
<comment type="cofactor">
    <cofactor evidence="1">
        <name>Mg(2+)</name>
        <dbReference type="ChEBI" id="CHEBI:18420"/>
    </cofactor>
</comment>
<dbReference type="PIRSF" id="PIRSF015582">
    <property type="entry name" value="Cit_lyase_B"/>
    <property type="match status" value="1"/>
</dbReference>
<protein>
    <submittedName>
        <fullName evidence="7">Citrate lyase subunit beta-like protein</fullName>
        <ecNumber evidence="7">4.1.-.-</ecNumber>
    </submittedName>
</protein>
<dbReference type="EMBL" id="CP033897">
    <property type="protein sequence ID" value="AZA11014.1"/>
    <property type="molecule type" value="Genomic_DNA"/>
</dbReference>
<feature type="binding site" evidence="5">
    <location>
        <position position="111"/>
    </location>
    <ligand>
        <name>Mg(2+)</name>
        <dbReference type="ChEBI" id="CHEBI:18420"/>
    </ligand>
</feature>
<reference evidence="7 8" key="1">
    <citation type="submission" date="2018-11" db="EMBL/GenBank/DDBJ databases">
        <authorList>
            <person name="Kleinhagauer T."/>
            <person name="Glaeser S.P."/>
            <person name="Spergser J."/>
            <person name="Ruckert C."/>
            <person name="Kaempfer P."/>
            <person name="Busse H.-J."/>
        </authorList>
    </citation>
    <scope>NUCLEOTIDE SEQUENCE [LARGE SCALE GENOMIC DNA]</scope>
    <source>
        <strain evidence="7 8">W8</strain>
    </source>
</reference>
<proteinExistence type="predicted"/>
<dbReference type="PANTHER" id="PTHR32308:SF10">
    <property type="entry name" value="CITRATE LYASE SUBUNIT BETA"/>
    <property type="match status" value="1"/>
</dbReference>
<gene>
    <name evidence="7" type="primary">citE</name>
    <name evidence="7" type="ORF">CGERO_03475</name>
</gene>
<feature type="binding site" evidence="5">
    <location>
        <position position="137"/>
    </location>
    <ligand>
        <name>Mg(2+)</name>
        <dbReference type="ChEBI" id="CHEBI:18420"/>
    </ligand>
</feature>
<dbReference type="InterPro" id="IPR011206">
    <property type="entry name" value="Citrate_lyase_beta/mcl1/mcl2"/>
</dbReference>
<feature type="binding site" evidence="4">
    <location>
        <position position="111"/>
    </location>
    <ligand>
        <name>substrate</name>
    </ligand>
</feature>
<organism evidence="7 8">
    <name type="scientific">Corynebacterium gerontici</name>
    <dbReference type="NCBI Taxonomy" id="2079234"/>
    <lineage>
        <taxon>Bacteria</taxon>
        <taxon>Bacillati</taxon>
        <taxon>Actinomycetota</taxon>
        <taxon>Actinomycetes</taxon>
        <taxon>Mycobacteriales</taxon>
        <taxon>Corynebacteriaceae</taxon>
        <taxon>Corynebacterium</taxon>
    </lineage>
</organism>
<dbReference type="InterPro" id="IPR005000">
    <property type="entry name" value="Aldolase/citrate-lyase_domain"/>
</dbReference>
<name>A0A3G6J4M9_9CORY</name>
<dbReference type="Pfam" id="PF03328">
    <property type="entry name" value="HpcH_HpaI"/>
    <property type="match status" value="1"/>
</dbReference>
<dbReference type="SUPFAM" id="SSF51621">
    <property type="entry name" value="Phosphoenolpyruvate/pyruvate domain"/>
    <property type="match status" value="1"/>
</dbReference>
<feature type="binding site" evidence="4">
    <location>
        <position position="64"/>
    </location>
    <ligand>
        <name>substrate</name>
    </ligand>
</feature>
<dbReference type="PANTHER" id="PTHR32308">
    <property type="entry name" value="LYASE BETA SUBUNIT, PUTATIVE (AFU_ORTHOLOGUE AFUA_4G13030)-RELATED"/>
    <property type="match status" value="1"/>
</dbReference>
<evidence type="ECO:0000256" key="2">
    <source>
        <dbReference type="ARBA" id="ARBA00022723"/>
    </source>
</evidence>
<dbReference type="GO" id="GO:0000287">
    <property type="term" value="F:magnesium ion binding"/>
    <property type="evidence" value="ECO:0007669"/>
    <property type="project" value="TreeGrafter"/>
</dbReference>
<dbReference type="Proteomes" id="UP000271587">
    <property type="component" value="Chromosome"/>
</dbReference>
<dbReference type="AlphaFoldDB" id="A0A3G6J4M9"/>
<dbReference type="GO" id="GO:0006107">
    <property type="term" value="P:oxaloacetate metabolic process"/>
    <property type="evidence" value="ECO:0007669"/>
    <property type="project" value="TreeGrafter"/>
</dbReference>
<evidence type="ECO:0000256" key="1">
    <source>
        <dbReference type="ARBA" id="ARBA00001946"/>
    </source>
</evidence>
<evidence type="ECO:0000256" key="3">
    <source>
        <dbReference type="ARBA" id="ARBA00022842"/>
    </source>
</evidence>
<dbReference type="InterPro" id="IPR015813">
    <property type="entry name" value="Pyrv/PenolPyrv_kinase-like_dom"/>
</dbReference>